<feature type="domain" description="ATP synthase F1 complex delta/epsilon subunit N-terminal" evidence="8">
    <location>
        <begin position="1"/>
        <end position="91"/>
    </location>
</feature>
<comment type="function">
    <text evidence="1">Produces ATP from ADP in the presence of a proton gradient across the membrane.</text>
</comment>
<sequence>MTVEIVSPEGKIFTGTAKSIQLPGTNGLFQVLDNHAPLISTLTGGKLKLDITDKSAEGIERFEKLSNGQYIFPIKGGVVEVLSNKVIVLVD</sequence>
<reference evidence="9 10" key="1">
    <citation type="submission" date="2018-11" db="EMBL/GenBank/DDBJ databases">
        <title>Schleiferia aggregans sp. nov., a moderately thermophilic heterotrophic bacterium isolated from microbial mats at a terrestrial hot spring.</title>
        <authorList>
            <person name="Iino T."/>
            <person name="Ohkuma M."/>
            <person name="Haruta S."/>
        </authorList>
    </citation>
    <scope>NUCLEOTIDE SEQUENCE [LARGE SCALE GENOMIC DNA]</scope>
    <source>
        <strain evidence="9 10">LA</strain>
    </source>
</reference>
<dbReference type="AlphaFoldDB" id="A0A401XNA6"/>
<evidence type="ECO:0000256" key="7">
    <source>
        <dbReference type="ARBA" id="ARBA00023196"/>
    </source>
</evidence>
<comment type="subcellular location">
    <subcellularLocation>
        <location evidence="2">Endomembrane system</location>
        <topology evidence="2">Peripheral membrane protein</topology>
    </subcellularLocation>
</comment>
<keyword evidence="10" id="KW-1185">Reference proteome</keyword>
<keyword evidence="7" id="KW-0139">CF(1)</keyword>
<dbReference type="EMBL" id="BHZE01000024">
    <property type="protein sequence ID" value="GCD78485.1"/>
    <property type="molecule type" value="Genomic_DNA"/>
</dbReference>
<dbReference type="Pfam" id="PF02823">
    <property type="entry name" value="ATP-synt_DE_N"/>
    <property type="match status" value="1"/>
</dbReference>
<keyword evidence="6" id="KW-0472">Membrane</keyword>
<evidence type="ECO:0000256" key="6">
    <source>
        <dbReference type="ARBA" id="ARBA00023136"/>
    </source>
</evidence>
<dbReference type="Gene3D" id="2.60.15.10">
    <property type="entry name" value="F0F1 ATP synthase delta/epsilon subunit, N-terminal"/>
    <property type="match status" value="1"/>
</dbReference>
<evidence type="ECO:0000313" key="10">
    <source>
        <dbReference type="Proteomes" id="UP000286715"/>
    </source>
</evidence>
<evidence type="ECO:0000259" key="8">
    <source>
        <dbReference type="Pfam" id="PF02823"/>
    </source>
</evidence>
<evidence type="ECO:0000313" key="9">
    <source>
        <dbReference type="EMBL" id="GCD78485.1"/>
    </source>
</evidence>
<evidence type="ECO:0000256" key="2">
    <source>
        <dbReference type="ARBA" id="ARBA00004184"/>
    </source>
</evidence>
<dbReference type="GO" id="GO:0045259">
    <property type="term" value="C:proton-transporting ATP synthase complex"/>
    <property type="evidence" value="ECO:0007669"/>
    <property type="project" value="UniProtKB-KW"/>
</dbReference>
<dbReference type="InterPro" id="IPR020546">
    <property type="entry name" value="ATP_synth_F1_dsu/esu_N"/>
</dbReference>
<name>A0A401XNA6_9FLAO</name>
<proteinExistence type="inferred from homology"/>
<evidence type="ECO:0000256" key="5">
    <source>
        <dbReference type="ARBA" id="ARBA00023065"/>
    </source>
</evidence>
<protein>
    <submittedName>
        <fullName evidence="9">ATP synthase epsilon chain</fullName>
    </submittedName>
</protein>
<comment type="similarity">
    <text evidence="3">Belongs to the ATPase epsilon chain family.</text>
</comment>
<gene>
    <name evidence="9" type="primary">atpC</name>
    <name evidence="9" type="ORF">JCM31826_19670</name>
</gene>
<accession>A0A401XNA6</accession>
<evidence type="ECO:0000256" key="1">
    <source>
        <dbReference type="ARBA" id="ARBA00003543"/>
    </source>
</evidence>
<organism evidence="9 10">
    <name type="scientific">Thermaurantimonas aggregans</name>
    <dbReference type="NCBI Taxonomy" id="2173829"/>
    <lineage>
        <taxon>Bacteria</taxon>
        <taxon>Pseudomonadati</taxon>
        <taxon>Bacteroidota</taxon>
        <taxon>Flavobacteriia</taxon>
        <taxon>Flavobacteriales</taxon>
        <taxon>Schleiferiaceae</taxon>
        <taxon>Thermaurantimonas</taxon>
    </lineage>
</organism>
<dbReference type="OrthoDB" id="5294255at2"/>
<dbReference type="CDD" id="cd12152">
    <property type="entry name" value="F1-ATPase_delta"/>
    <property type="match status" value="1"/>
</dbReference>
<dbReference type="InterPro" id="IPR036771">
    <property type="entry name" value="ATPsynth_dsu/esu_N"/>
</dbReference>
<comment type="caution">
    <text evidence="9">The sequence shown here is derived from an EMBL/GenBank/DDBJ whole genome shotgun (WGS) entry which is preliminary data.</text>
</comment>
<evidence type="ECO:0000256" key="4">
    <source>
        <dbReference type="ARBA" id="ARBA00022448"/>
    </source>
</evidence>
<dbReference type="Proteomes" id="UP000286715">
    <property type="component" value="Unassembled WGS sequence"/>
</dbReference>
<dbReference type="InterPro" id="IPR001469">
    <property type="entry name" value="ATP_synth_F1_dsu/esu"/>
</dbReference>
<keyword evidence="4" id="KW-0813">Transport</keyword>
<keyword evidence="7" id="KW-0066">ATP synthesis</keyword>
<evidence type="ECO:0000256" key="3">
    <source>
        <dbReference type="ARBA" id="ARBA00005712"/>
    </source>
</evidence>
<keyword evidence="5" id="KW-0406">Ion transport</keyword>
<dbReference type="GO" id="GO:0046933">
    <property type="term" value="F:proton-transporting ATP synthase activity, rotational mechanism"/>
    <property type="evidence" value="ECO:0007669"/>
    <property type="project" value="InterPro"/>
</dbReference>
<dbReference type="GO" id="GO:0012505">
    <property type="term" value="C:endomembrane system"/>
    <property type="evidence" value="ECO:0007669"/>
    <property type="project" value="UniProtKB-SubCell"/>
</dbReference>
<dbReference type="SUPFAM" id="SSF51344">
    <property type="entry name" value="Epsilon subunit of F1F0-ATP synthase N-terminal domain"/>
    <property type="match status" value="1"/>
</dbReference>
<dbReference type="RefSeq" id="WP_124398540.1">
    <property type="nucleotide sequence ID" value="NZ_BHZE01000024.1"/>
</dbReference>